<feature type="region of interest" description="Disordered" evidence="1">
    <location>
        <begin position="1"/>
        <end position="51"/>
    </location>
</feature>
<sequence>MSNSLRKPRTTASKAATEAAPANPNPQVPNPKVPAAAPKTEPKELPQPYALVDSESVPVPYYRPVVRVLTTNADGSESTELLECPHTRYLHENEKTAMACGRRLAAQRGIRIGSDQ</sequence>
<evidence type="ECO:0000256" key="1">
    <source>
        <dbReference type="SAM" id="MobiDB-lite"/>
    </source>
</evidence>
<dbReference type="Proteomes" id="UP000549971">
    <property type="component" value="Unassembled WGS sequence"/>
</dbReference>
<feature type="compositionally biased region" description="Pro residues" evidence="1">
    <location>
        <begin position="23"/>
        <end position="32"/>
    </location>
</feature>
<evidence type="ECO:0000313" key="3">
    <source>
        <dbReference type="Proteomes" id="UP000549971"/>
    </source>
</evidence>
<proteinExistence type="predicted"/>
<dbReference type="RefSeq" id="WP_184794155.1">
    <property type="nucleotide sequence ID" value="NZ_JACHMY010000001.1"/>
</dbReference>
<comment type="caution">
    <text evidence="2">The sequence shown here is derived from an EMBL/GenBank/DDBJ whole genome shotgun (WGS) entry which is preliminary data.</text>
</comment>
<protein>
    <submittedName>
        <fullName evidence="2">Uncharacterized protein</fullName>
    </submittedName>
</protein>
<gene>
    <name evidence="2" type="ORF">HDA39_001117</name>
</gene>
<reference evidence="2 3" key="1">
    <citation type="submission" date="2020-08" db="EMBL/GenBank/DDBJ databases">
        <title>Sequencing the genomes of 1000 actinobacteria strains.</title>
        <authorList>
            <person name="Klenk H.-P."/>
        </authorList>
    </citation>
    <scope>NUCLEOTIDE SEQUENCE [LARGE SCALE GENOMIC DNA]</scope>
    <source>
        <strain evidence="2 3">DSM 28967</strain>
    </source>
</reference>
<dbReference type="EMBL" id="JACHMY010000001">
    <property type="protein sequence ID" value="MBB5834383.1"/>
    <property type="molecule type" value="Genomic_DNA"/>
</dbReference>
<evidence type="ECO:0000313" key="2">
    <source>
        <dbReference type="EMBL" id="MBB5834383.1"/>
    </source>
</evidence>
<feature type="compositionally biased region" description="Low complexity" evidence="1">
    <location>
        <begin position="10"/>
        <end position="22"/>
    </location>
</feature>
<organism evidence="2 3">
    <name type="scientific">Kribbella italica</name>
    <dbReference type="NCBI Taxonomy" id="1540520"/>
    <lineage>
        <taxon>Bacteria</taxon>
        <taxon>Bacillati</taxon>
        <taxon>Actinomycetota</taxon>
        <taxon>Actinomycetes</taxon>
        <taxon>Propionibacteriales</taxon>
        <taxon>Kribbellaceae</taxon>
        <taxon>Kribbella</taxon>
    </lineage>
</organism>
<name>A0A7W9J2H0_9ACTN</name>
<accession>A0A7W9J2H0</accession>
<keyword evidence="3" id="KW-1185">Reference proteome</keyword>
<dbReference type="AlphaFoldDB" id="A0A7W9J2H0"/>